<dbReference type="SMART" id="SM00228">
    <property type="entry name" value="PDZ"/>
    <property type="match status" value="1"/>
</dbReference>
<comment type="caution">
    <text evidence="8">The sequence shown here is derived from an EMBL/GenBank/DDBJ whole genome shotgun (WGS) entry which is preliminary data.</text>
</comment>
<dbReference type="EMBL" id="JBEQCT010000001">
    <property type="protein sequence ID" value="MFM2484041.1"/>
    <property type="molecule type" value="Genomic_DNA"/>
</dbReference>
<protein>
    <submittedName>
        <fullName evidence="8">Carboxy terminal-processing peptidase</fullName>
        <ecNumber evidence="8">3.4.21.102</ecNumber>
    </submittedName>
</protein>
<dbReference type="Gene3D" id="3.30.750.44">
    <property type="match status" value="1"/>
</dbReference>
<evidence type="ECO:0000256" key="6">
    <source>
        <dbReference type="SAM" id="SignalP"/>
    </source>
</evidence>
<dbReference type="InterPro" id="IPR020992">
    <property type="entry name" value="Tail_Prtase_C"/>
</dbReference>
<keyword evidence="2 5" id="KW-0645">Protease</keyword>
<dbReference type="SUPFAM" id="SSF52096">
    <property type="entry name" value="ClpP/crotonase"/>
    <property type="match status" value="1"/>
</dbReference>
<proteinExistence type="inferred from homology"/>
<dbReference type="CDD" id="cd06782">
    <property type="entry name" value="cpPDZ_CPP-like"/>
    <property type="match status" value="1"/>
</dbReference>
<name>A0ABW9G4X9_9GAMM</name>
<keyword evidence="9" id="KW-1185">Reference proteome</keyword>
<dbReference type="NCBIfam" id="TIGR00225">
    <property type="entry name" value="prc"/>
    <property type="match status" value="1"/>
</dbReference>
<reference evidence="8 9" key="1">
    <citation type="journal article" date="2013" name="Int. J. Syst. Evol. Microbiol.">
        <title>Celerinatantimonas yamalensis sp. nov., a cold-adapted diazotrophic bacterium from a cold permafrost brine.</title>
        <authorList>
            <person name="Shcherbakova V."/>
            <person name="Chuvilskaya N."/>
            <person name="Rivkina E."/>
            <person name="Demidov N."/>
            <person name="Uchaeva V."/>
            <person name="Suetin S."/>
            <person name="Suzina N."/>
            <person name="Gilichinsky D."/>
        </authorList>
    </citation>
    <scope>NUCLEOTIDE SEQUENCE [LARGE SCALE GENOMIC DNA]</scope>
    <source>
        <strain evidence="8 9">C7</strain>
    </source>
</reference>
<dbReference type="Gene3D" id="3.90.226.10">
    <property type="entry name" value="2-enoyl-CoA Hydratase, Chain A, domain 1"/>
    <property type="match status" value="1"/>
</dbReference>
<evidence type="ECO:0000256" key="5">
    <source>
        <dbReference type="RuleBase" id="RU004404"/>
    </source>
</evidence>
<keyword evidence="6" id="KW-0732">Signal</keyword>
<gene>
    <name evidence="8" type="primary">prc</name>
    <name evidence="8" type="ORF">ABUE30_02995</name>
</gene>
<dbReference type="InterPro" id="IPR036034">
    <property type="entry name" value="PDZ_sf"/>
</dbReference>
<dbReference type="SMART" id="SM00245">
    <property type="entry name" value="TSPc"/>
    <property type="match status" value="1"/>
</dbReference>
<dbReference type="InterPro" id="IPR001478">
    <property type="entry name" value="PDZ"/>
</dbReference>
<keyword evidence="3 5" id="KW-0378">Hydrolase</keyword>
<evidence type="ECO:0000256" key="1">
    <source>
        <dbReference type="ARBA" id="ARBA00009179"/>
    </source>
</evidence>
<feature type="chain" id="PRO_5047150019" evidence="6">
    <location>
        <begin position="24"/>
        <end position="673"/>
    </location>
</feature>
<dbReference type="RefSeq" id="WP_408622184.1">
    <property type="nucleotide sequence ID" value="NZ_JBEQCT010000001.1"/>
</dbReference>
<dbReference type="NCBIfam" id="NF008388">
    <property type="entry name" value="PRK11186.1"/>
    <property type="match status" value="1"/>
</dbReference>
<dbReference type="InterPro" id="IPR040573">
    <property type="entry name" value="TSP_N"/>
</dbReference>
<dbReference type="Pfam" id="PF17804">
    <property type="entry name" value="TSP_NTD"/>
    <property type="match status" value="1"/>
</dbReference>
<sequence length="673" mass="75177">MISIRPLFVALTLSLSVATTVSASPIPIKESALPQLSQESQHATEAKRIAAIYTRSHYVDVVLNNALSEKIFKRYLDQLDYHHNLFLQSDIEMLSPYRTQLDDDLASGQLSPFYKIFNLSLERRYQQLAYSLKLLNKDKPMAFTSQERYQFDRSKANYPKDSIAQHLLWKHKVMYDALNLKLSGKRWPEIVDLLSKRYSYAMKRLTQTESEDVFQTAMNAFSRSIDPHTSYLSPRSSERFETEMSLSLQGIGAVLQTKDEYTTIRSLIPGGPAAKSGLLKAGDRIVGVAQKDKSMVDVIGWRIDDVVDLIKGEKGTPVYLQILPVGSKAGDKTKTIQLIRNVVRLEDRAASGKIIKVKGYSIGVLTLPSFYVGLSRDSAKVIKTLEKSHIDGLVVDLRENGGGALTEAIGMTGLFIPKGPVVQVRDQAGRISVNQDTSGTTVYNGPMTVLVDQYSASASEIFAAAMQDYGRALIVGVQTYGKGTVQQNRGLGRIYDTFEKPMGHVQYTIAKFYRINGGSTQRRGVLPDILFPSALPHSETGESSNENALPWDRIQPAQYHKLGSFTKLLPILKADYRKRIKDDPEFQYVVKDITQYKALKDKNSISLNYVTREKKRNALDAKDLMRLNAQLKRAGMKPVKAIADAPKNFKAPDAYLDEAASITEDLAKHEKSS</sequence>
<dbReference type="InterPro" id="IPR005151">
    <property type="entry name" value="Tail-specific_protease"/>
</dbReference>
<feature type="signal peptide" evidence="6">
    <location>
        <begin position="1"/>
        <end position="23"/>
    </location>
</feature>
<evidence type="ECO:0000313" key="9">
    <source>
        <dbReference type="Proteomes" id="UP001629953"/>
    </source>
</evidence>
<dbReference type="GO" id="GO:0004252">
    <property type="term" value="F:serine-type endopeptidase activity"/>
    <property type="evidence" value="ECO:0007669"/>
    <property type="project" value="UniProtKB-EC"/>
</dbReference>
<dbReference type="EC" id="3.4.21.102" evidence="8"/>
<dbReference type="PANTHER" id="PTHR32060">
    <property type="entry name" value="TAIL-SPECIFIC PROTEASE"/>
    <property type="match status" value="1"/>
</dbReference>
<evidence type="ECO:0000256" key="3">
    <source>
        <dbReference type="ARBA" id="ARBA00022801"/>
    </source>
</evidence>
<evidence type="ECO:0000313" key="8">
    <source>
        <dbReference type="EMBL" id="MFM2484041.1"/>
    </source>
</evidence>
<dbReference type="CDD" id="cd07560">
    <property type="entry name" value="Peptidase_S41_CPP"/>
    <property type="match status" value="1"/>
</dbReference>
<dbReference type="Gene3D" id="2.30.42.10">
    <property type="match status" value="1"/>
</dbReference>
<dbReference type="Pfam" id="PF11818">
    <property type="entry name" value="DUF3340"/>
    <property type="match status" value="1"/>
</dbReference>
<dbReference type="InterPro" id="IPR029045">
    <property type="entry name" value="ClpP/crotonase-like_dom_sf"/>
</dbReference>
<dbReference type="Pfam" id="PF03572">
    <property type="entry name" value="Peptidase_S41"/>
    <property type="match status" value="1"/>
</dbReference>
<dbReference type="SUPFAM" id="SSF50156">
    <property type="entry name" value="PDZ domain-like"/>
    <property type="match status" value="1"/>
</dbReference>
<accession>A0ABW9G4X9</accession>
<dbReference type="InterPro" id="IPR004447">
    <property type="entry name" value="Peptidase_S41A"/>
</dbReference>
<feature type="domain" description="PDZ" evidence="7">
    <location>
        <begin position="241"/>
        <end position="311"/>
    </location>
</feature>
<evidence type="ECO:0000256" key="4">
    <source>
        <dbReference type="ARBA" id="ARBA00022825"/>
    </source>
</evidence>
<dbReference type="PANTHER" id="PTHR32060:SF22">
    <property type="entry name" value="CARBOXYL-TERMINAL-PROCESSING PEPTIDASE 3, CHLOROPLASTIC"/>
    <property type="match status" value="1"/>
</dbReference>
<dbReference type="Pfam" id="PF00595">
    <property type="entry name" value="PDZ"/>
    <property type="match status" value="1"/>
</dbReference>
<comment type="similarity">
    <text evidence="1 5">Belongs to the peptidase S41A family.</text>
</comment>
<organism evidence="8 9">
    <name type="scientific">Celerinatantimonas yamalensis</name>
    <dbReference type="NCBI Taxonomy" id="559956"/>
    <lineage>
        <taxon>Bacteria</taxon>
        <taxon>Pseudomonadati</taxon>
        <taxon>Pseudomonadota</taxon>
        <taxon>Gammaproteobacteria</taxon>
        <taxon>Celerinatantimonadaceae</taxon>
        <taxon>Celerinatantimonas</taxon>
    </lineage>
</organism>
<keyword evidence="4 5" id="KW-0720">Serine protease</keyword>
<evidence type="ECO:0000256" key="2">
    <source>
        <dbReference type="ARBA" id="ARBA00022670"/>
    </source>
</evidence>
<evidence type="ECO:0000259" key="7">
    <source>
        <dbReference type="PROSITE" id="PS50106"/>
    </source>
</evidence>
<dbReference type="PROSITE" id="PS50106">
    <property type="entry name" value="PDZ"/>
    <property type="match status" value="1"/>
</dbReference>
<dbReference type="Proteomes" id="UP001629953">
    <property type="component" value="Unassembled WGS sequence"/>
</dbReference>